<dbReference type="AlphaFoldDB" id="A0A2S0MB56"/>
<evidence type="ECO:0000313" key="2">
    <source>
        <dbReference type="Proteomes" id="UP000239709"/>
    </source>
</evidence>
<dbReference type="KEGG" id="otk:C6570_01375"/>
<organism evidence="1 2">
    <name type="scientific">Ottowia oryzae</name>
    <dbReference type="NCBI Taxonomy" id="2109914"/>
    <lineage>
        <taxon>Bacteria</taxon>
        <taxon>Pseudomonadati</taxon>
        <taxon>Pseudomonadota</taxon>
        <taxon>Betaproteobacteria</taxon>
        <taxon>Burkholderiales</taxon>
        <taxon>Comamonadaceae</taxon>
        <taxon>Ottowia</taxon>
    </lineage>
</organism>
<dbReference type="Proteomes" id="UP000239709">
    <property type="component" value="Chromosome"/>
</dbReference>
<reference evidence="1 2" key="1">
    <citation type="submission" date="2018-03" db="EMBL/GenBank/DDBJ databases">
        <title>Genome sequencing of Ottowia sp.</title>
        <authorList>
            <person name="Kim S.-J."/>
            <person name="Heo J."/>
            <person name="Kwon S.-W."/>
        </authorList>
    </citation>
    <scope>NUCLEOTIDE SEQUENCE [LARGE SCALE GENOMIC DNA]</scope>
    <source>
        <strain evidence="1 2">KADR8-3</strain>
    </source>
</reference>
<dbReference type="EMBL" id="CP027666">
    <property type="protein sequence ID" value="AVO33056.1"/>
    <property type="molecule type" value="Genomic_DNA"/>
</dbReference>
<dbReference type="RefSeq" id="WP_106701376.1">
    <property type="nucleotide sequence ID" value="NZ_CP027666.1"/>
</dbReference>
<sequence length="631" mass="68996">MADGKLVFLRPADGSGKLVFGDTGGAVVVPPAELSVDCGIAGEGAAALVLRTGPALHIDAGVAGEGACSIALQWDANVSRVTRAGLRSHWQESAPVATALRSHWQDSDSISVGHIARWQLARPLHTMLRAHWQATTPYRGALLSRWEQGTVARRALQSGWQETTPRRAAVIARWQQAAPARHVMRPRWEEATRLRNVLRSHWQDATPIRGRFQTSFTTGAPIHVRLRSHWQEARKPPPGKWAPPPGPPIRPPCYDPARLGLLVFDTAFTGSGKLVFVCHRAGPGPDPGGTIIVRAREVYRMLNTIELRRVDTGELLPTLDGFSMALDRDSYTWSFSVSLLASALPRVRPGPDRLPVELEFMVNGQPYRMLARHWRRSTVFPASVVTISGGSPNVLLAAPYAPLQSFTQASMRTARQLAEDVLAANGVSMGWALDWQIADWPIPAGTWLHRGTWMTAVNDIASAVRGYVQPHDTARTLRVLPDFPHAMWDWGSVTPDIELPNGVATVEEVEYDPRADYNAVYMRGEPGNYLYHRYRPGTAGDLVAAPVVHPLLVHADAAAQRAIAELSDTGAQLPQSLTLPILPETGIIKPGLYVGYTDDAGERRVGLVRRTQVSEAGEAAVQQTIGVLTYE</sequence>
<proteinExistence type="predicted"/>
<accession>A0A2S0MB56</accession>
<name>A0A2S0MB56_9BURK</name>
<evidence type="ECO:0000313" key="1">
    <source>
        <dbReference type="EMBL" id="AVO33056.1"/>
    </source>
</evidence>
<keyword evidence="2" id="KW-1185">Reference proteome</keyword>
<gene>
    <name evidence="1" type="ORF">C6570_01375</name>
</gene>
<dbReference type="OrthoDB" id="8609885at2"/>
<protein>
    <submittedName>
        <fullName evidence="1">Uncharacterized protein</fullName>
    </submittedName>
</protein>